<dbReference type="RefSeq" id="WP_066406087.1">
    <property type="nucleotide sequence ID" value="NZ_CP011390.1"/>
</dbReference>
<dbReference type="KEGG" id="fla:SY85_17060"/>
<evidence type="ECO:0000313" key="1">
    <source>
        <dbReference type="EMBL" id="ANE51947.1"/>
    </source>
</evidence>
<evidence type="ECO:0008006" key="3">
    <source>
        <dbReference type="Google" id="ProtNLM"/>
    </source>
</evidence>
<dbReference type="InterPro" id="IPR011990">
    <property type="entry name" value="TPR-like_helical_dom_sf"/>
</dbReference>
<organism evidence="1 2">
    <name type="scientific">Flavisolibacter tropicus</name>
    <dbReference type="NCBI Taxonomy" id="1492898"/>
    <lineage>
        <taxon>Bacteria</taxon>
        <taxon>Pseudomonadati</taxon>
        <taxon>Bacteroidota</taxon>
        <taxon>Chitinophagia</taxon>
        <taxon>Chitinophagales</taxon>
        <taxon>Chitinophagaceae</taxon>
        <taxon>Flavisolibacter</taxon>
    </lineage>
</organism>
<dbReference type="SUPFAM" id="SSF48452">
    <property type="entry name" value="TPR-like"/>
    <property type="match status" value="1"/>
</dbReference>
<dbReference type="Gene3D" id="1.25.40.10">
    <property type="entry name" value="Tetratricopeptide repeat domain"/>
    <property type="match status" value="1"/>
</dbReference>
<dbReference type="Proteomes" id="UP000077177">
    <property type="component" value="Chromosome"/>
</dbReference>
<sequence length="145" mass="16796">MKKFLILLTTVYSCSSPTEKPLQNTANFEQANALYQDKQYYEAHRIYDSLSRLDSTNGELFFCKAKCEYVLKLDADCDKNFKYCISLGHKVANAYYNLGQLHLFKNDSLAAAYLMEYLKDNPDDKLAKTLAKDAEHRVKENRITR</sequence>
<reference evidence="1 2" key="2">
    <citation type="journal article" date="2016" name="Int. J. Syst. Evol. Microbiol.">
        <title>Flavisolibacter tropicus sp. nov., isolated from tropical soil.</title>
        <authorList>
            <person name="Lee J.J."/>
            <person name="Kang M.S."/>
            <person name="Kim G.S."/>
            <person name="Lee C.S."/>
            <person name="Lim S."/>
            <person name="Lee J."/>
            <person name="Roh S.H."/>
            <person name="Kang H."/>
            <person name="Ha J.M."/>
            <person name="Bae S."/>
            <person name="Jung H.Y."/>
            <person name="Kim M.K."/>
        </authorList>
    </citation>
    <scope>NUCLEOTIDE SEQUENCE [LARGE SCALE GENOMIC DNA]</scope>
    <source>
        <strain evidence="1 2">LCS9</strain>
    </source>
</reference>
<dbReference type="EMBL" id="CP011390">
    <property type="protein sequence ID" value="ANE51947.1"/>
    <property type="molecule type" value="Genomic_DNA"/>
</dbReference>
<accession>A0A172TYY0</accession>
<protein>
    <recommendedName>
        <fullName evidence="3">Tetratricopeptide repeat protein</fullName>
    </recommendedName>
</protein>
<dbReference type="AlphaFoldDB" id="A0A172TYY0"/>
<name>A0A172TYY0_9BACT</name>
<proteinExistence type="predicted"/>
<keyword evidence="2" id="KW-1185">Reference proteome</keyword>
<gene>
    <name evidence="1" type="ORF">SY85_17060</name>
</gene>
<reference evidence="2" key="1">
    <citation type="submission" date="2015-01" db="EMBL/GenBank/DDBJ databases">
        <title>Flavisolibacter sp./LCS9/ whole genome sequencing.</title>
        <authorList>
            <person name="Kim M.K."/>
            <person name="Srinivasan S."/>
            <person name="Lee J.-J."/>
        </authorList>
    </citation>
    <scope>NUCLEOTIDE SEQUENCE [LARGE SCALE GENOMIC DNA]</scope>
    <source>
        <strain evidence="2">LCS9</strain>
    </source>
</reference>
<dbReference type="OrthoDB" id="9776208at2"/>
<evidence type="ECO:0000313" key="2">
    <source>
        <dbReference type="Proteomes" id="UP000077177"/>
    </source>
</evidence>